<reference evidence="3" key="1">
    <citation type="submission" date="2022-10" db="EMBL/GenBank/DDBJ databases">
        <authorList>
            <person name="Yu W.X."/>
        </authorList>
    </citation>
    <scope>NUCLEOTIDE SEQUENCE</scope>
    <source>
        <strain evidence="3">AAT</strain>
    </source>
</reference>
<protein>
    <recommendedName>
        <fullName evidence="2">DUF6787 domain-containing protein</fullName>
    </recommendedName>
</protein>
<dbReference type="EMBL" id="JAPDPJ010000003">
    <property type="protein sequence ID" value="MCW3785355.1"/>
    <property type="molecule type" value="Genomic_DNA"/>
</dbReference>
<keyword evidence="4" id="KW-1185">Reference proteome</keyword>
<name>A0AAE3SDL2_9BACT</name>
<feature type="transmembrane region" description="Helical" evidence="1">
    <location>
        <begin position="54"/>
        <end position="77"/>
    </location>
</feature>
<feature type="transmembrane region" description="Helical" evidence="1">
    <location>
        <begin position="12"/>
        <end position="34"/>
    </location>
</feature>
<keyword evidence="1" id="KW-1133">Transmembrane helix</keyword>
<dbReference type="AlphaFoldDB" id="A0AAE3SDL2"/>
<evidence type="ECO:0000259" key="2">
    <source>
        <dbReference type="Pfam" id="PF20584"/>
    </source>
</evidence>
<dbReference type="Pfam" id="PF20584">
    <property type="entry name" value="DUF6787"/>
    <property type="match status" value="1"/>
</dbReference>
<dbReference type="InterPro" id="IPR046714">
    <property type="entry name" value="DUF6787"/>
</dbReference>
<organism evidence="3 4">
    <name type="scientific">Plebeiibacterium sediminum</name>
    <dbReference type="NCBI Taxonomy" id="2992112"/>
    <lineage>
        <taxon>Bacteria</taxon>
        <taxon>Pseudomonadati</taxon>
        <taxon>Bacteroidota</taxon>
        <taxon>Bacteroidia</taxon>
        <taxon>Marinilabiliales</taxon>
        <taxon>Marinilabiliaceae</taxon>
        <taxon>Plebeiibacterium</taxon>
    </lineage>
</organism>
<dbReference type="RefSeq" id="WP_301188927.1">
    <property type="nucleotide sequence ID" value="NZ_JAPDPJ010000003.1"/>
</dbReference>
<keyword evidence="1" id="KW-0812">Transmembrane</keyword>
<dbReference type="Proteomes" id="UP001209229">
    <property type="component" value="Unassembled WGS sequence"/>
</dbReference>
<gene>
    <name evidence="3" type="ORF">OM075_02695</name>
</gene>
<comment type="caution">
    <text evidence="3">The sequence shown here is derived from an EMBL/GenBank/DDBJ whole genome shotgun (WGS) entry which is preliminary data.</text>
</comment>
<evidence type="ECO:0000313" key="4">
    <source>
        <dbReference type="Proteomes" id="UP001209229"/>
    </source>
</evidence>
<accession>A0AAE3SDL2</accession>
<feature type="domain" description="DUF6787" evidence="2">
    <location>
        <begin position="19"/>
        <end position="94"/>
    </location>
</feature>
<proteinExistence type="predicted"/>
<evidence type="ECO:0000256" key="1">
    <source>
        <dbReference type="SAM" id="Phobius"/>
    </source>
</evidence>
<keyword evidence="1" id="KW-0472">Membrane</keyword>
<sequence>MLEKLKNRWGINSNFQVVIILVVFSVTGSAAVFVKKIVFDLLGIDADTSLWIKIPMYVLTILPSYQILLLVIGTLFGQYRFFYNFQKKSIGRFFRKSKHK</sequence>
<evidence type="ECO:0000313" key="3">
    <source>
        <dbReference type="EMBL" id="MCW3785355.1"/>
    </source>
</evidence>